<dbReference type="SUPFAM" id="SSF53649">
    <property type="entry name" value="Alkaline phosphatase-like"/>
    <property type="match status" value="1"/>
</dbReference>
<dbReference type="Pfam" id="PF02995">
    <property type="entry name" value="DUF229"/>
    <property type="match status" value="2"/>
</dbReference>
<evidence type="ECO:0000256" key="1">
    <source>
        <dbReference type="SAM" id="Phobius"/>
    </source>
</evidence>
<dbReference type="CDD" id="cd16021">
    <property type="entry name" value="ALP_like"/>
    <property type="match status" value="1"/>
</dbReference>
<keyword evidence="1" id="KW-0812">Transmembrane</keyword>
<dbReference type="WBParaSite" id="nRc.2.0.1.t47267-RA">
    <property type="protein sequence ID" value="nRc.2.0.1.t47267-RA"/>
    <property type="gene ID" value="nRc.2.0.1.g47267"/>
</dbReference>
<protein>
    <submittedName>
        <fullName evidence="3">DUF229 domain containing protein</fullName>
    </submittedName>
</protein>
<dbReference type="PANTHER" id="PTHR10974:SF73">
    <property type="entry name" value="FI21235P1"/>
    <property type="match status" value="1"/>
</dbReference>
<feature type="transmembrane region" description="Helical" evidence="1">
    <location>
        <begin position="25"/>
        <end position="44"/>
    </location>
</feature>
<dbReference type="PANTHER" id="PTHR10974">
    <property type="entry name" value="FI08016P-RELATED"/>
    <property type="match status" value="1"/>
</dbReference>
<dbReference type="FunFam" id="3.40.720.10:FF:000017">
    <property type="entry name" value="Predicted protein"/>
    <property type="match status" value="1"/>
</dbReference>
<keyword evidence="2" id="KW-1185">Reference proteome</keyword>
<name>A0A915L8W2_ROMCU</name>
<reference evidence="3" key="1">
    <citation type="submission" date="2022-11" db="UniProtKB">
        <authorList>
            <consortium name="WormBaseParasite"/>
        </authorList>
    </citation>
    <scope>IDENTIFICATION</scope>
</reference>
<dbReference type="Proteomes" id="UP000887565">
    <property type="component" value="Unplaced"/>
</dbReference>
<proteinExistence type="predicted"/>
<keyword evidence="1" id="KW-0472">Membrane</keyword>
<accession>A0A915L8W2</accession>
<sequence length="587" mass="68357">MAPKILTTTIMKFWITAMRSSRKIVLFRFIFFCLFFLFICKFYFSYVRLLNIFTIDDNDGEDNPSINRSRNCLLASNQLRLHGPEIDGFFRDYPPLKCALRKDEWISIENMSIRLNEESVQIHGGYINCTYIGYKRGKDDHELRTTRKLGDVPSGSPVLDEVFRLRCKALDDETFESTYVLPLPLTTETIQRVETAMSDTKKRMKIINQPPPLNLNVYIIGFDSLSRLTFQRKLKQMFKYLTQDLNGVVMEGYNIVGDGTPQALIPILTGKTEVELPLTRKRFPDAQHVDVYPWVWNEYKDNGKNFDSRIRTLTHGRIALLGYVTLYGEDSPSVGTFTYRLKGFLKQPTDYYMRTFHMVSEKFDGHPNGRWCFGNRSHHEVHFQYVKDFFDVTPRWAPKFAFQFHSVYSHDDLNAVEIADGYMVEHLKYFKENVMNNSVLIVMSDHGHRFSQLRATHQGKLEERLPMFSVVMPAWFKKQFPVHMKNLRTNTKRLTTPFDIRNDLDGFEPEFSVSSSNNVTVEYLEIDFLTKPGGAHYEASVTFDVRANEIHINLDSVSHVNAYGDKPHCVVDKDYFLATWCVCLDKI</sequence>
<dbReference type="OMA" id="YENWHAG"/>
<dbReference type="InterPro" id="IPR004245">
    <property type="entry name" value="DUF229"/>
</dbReference>
<dbReference type="AlphaFoldDB" id="A0A915L8W2"/>
<dbReference type="GO" id="GO:0005615">
    <property type="term" value="C:extracellular space"/>
    <property type="evidence" value="ECO:0007669"/>
    <property type="project" value="TreeGrafter"/>
</dbReference>
<evidence type="ECO:0000313" key="3">
    <source>
        <dbReference type="WBParaSite" id="nRc.2.0.1.t47267-RA"/>
    </source>
</evidence>
<dbReference type="InterPro" id="IPR017850">
    <property type="entry name" value="Alkaline_phosphatase_core_sf"/>
</dbReference>
<organism evidence="2 3">
    <name type="scientific">Romanomermis culicivorax</name>
    <name type="common">Nematode worm</name>
    <dbReference type="NCBI Taxonomy" id="13658"/>
    <lineage>
        <taxon>Eukaryota</taxon>
        <taxon>Metazoa</taxon>
        <taxon>Ecdysozoa</taxon>
        <taxon>Nematoda</taxon>
        <taxon>Enoplea</taxon>
        <taxon>Dorylaimia</taxon>
        <taxon>Mermithida</taxon>
        <taxon>Mermithoidea</taxon>
        <taxon>Mermithidae</taxon>
        <taxon>Romanomermis</taxon>
    </lineage>
</organism>
<keyword evidence="1" id="KW-1133">Transmembrane helix</keyword>
<evidence type="ECO:0000313" key="2">
    <source>
        <dbReference type="Proteomes" id="UP000887565"/>
    </source>
</evidence>